<name>M3JD86_9BACT</name>
<dbReference type="PROSITE" id="PS00092">
    <property type="entry name" value="N6_MTASE"/>
    <property type="match status" value="1"/>
</dbReference>
<dbReference type="GO" id="GO:0032259">
    <property type="term" value="P:methylation"/>
    <property type="evidence" value="ECO:0007669"/>
    <property type="project" value="UniProtKB-KW"/>
</dbReference>
<dbReference type="GO" id="GO:0009007">
    <property type="term" value="F:site-specific DNA-methyltransferase (adenine-specific) activity"/>
    <property type="evidence" value="ECO:0007669"/>
    <property type="project" value="TreeGrafter"/>
</dbReference>
<dbReference type="PRINTS" id="PR00508">
    <property type="entry name" value="S21N4MTFRASE"/>
</dbReference>
<feature type="domain" description="DNA methylase N-4/N-6" evidence="5">
    <location>
        <begin position="27"/>
        <end position="240"/>
    </location>
</feature>
<gene>
    <name evidence="6" type="ORF">H740_01947</name>
</gene>
<dbReference type="EC" id="2.1.1.-" evidence="4"/>
<dbReference type="RefSeq" id="WP_002950707.1">
    <property type="nucleotide sequence ID" value="NZ_AOTD01000045.1"/>
</dbReference>
<dbReference type="GO" id="GO:0003677">
    <property type="term" value="F:DNA binding"/>
    <property type="evidence" value="ECO:0007669"/>
    <property type="project" value="InterPro"/>
</dbReference>
<dbReference type="GO" id="GO:0005737">
    <property type="term" value="C:cytoplasm"/>
    <property type="evidence" value="ECO:0007669"/>
    <property type="project" value="TreeGrafter"/>
</dbReference>
<dbReference type="Gene3D" id="3.40.50.150">
    <property type="entry name" value="Vaccinia Virus protein VP39"/>
    <property type="match status" value="1"/>
</dbReference>
<sequence>MFKLSDDFKLFKGDCFEILPKFKGEFDLIFADPPYFLSNDGLSIQSGKIVSVNKGDWDKGCGIDEIDKFNLRWLALAKDTLTDNGSVMISGTYHNIFSIGRALQKLDYKILNIITWQKTNPPPNFSCRYLTHSTEQIIWARKSEKFKHIFNYELMKKLNDDKQMKDVWSFPAIAPWEKACGKHPTQKPLSLLIRLILMASNENSVICDPFAGSSTTGIAANLLGRKFIGIEKEREFIEISINRKSELDANFDLFRRRILDINKLD</sequence>
<dbReference type="InterPro" id="IPR002052">
    <property type="entry name" value="DNA_methylase_N6_adenine_CS"/>
</dbReference>
<evidence type="ECO:0000259" key="5">
    <source>
        <dbReference type="Pfam" id="PF01555"/>
    </source>
</evidence>
<evidence type="ECO:0000256" key="4">
    <source>
        <dbReference type="RuleBase" id="RU362026"/>
    </source>
</evidence>
<evidence type="ECO:0000313" key="6">
    <source>
        <dbReference type="EMBL" id="EMG31303.1"/>
    </source>
</evidence>
<dbReference type="STRING" id="1073353.H740_01947"/>
<evidence type="ECO:0000256" key="1">
    <source>
        <dbReference type="ARBA" id="ARBA00006594"/>
    </source>
</evidence>
<dbReference type="Proteomes" id="UP000011782">
    <property type="component" value="Unassembled WGS sequence"/>
</dbReference>
<dbReference type="Pfam" id="PF01555">
    <property type="entry name" value="N6_N4_Mtase"/>
    <property type="match status" value="1"/>
</dbReference>
<organism evidence="6 7">
    <name type="scientific">Campylobacter showae CC57C</name>
    <dbReference type="NCBI Taxonomy" id="1073353"/>
    <lineage>
        <taxon>Bacteria</taxon>
        <taxon>Pseudomonadati</taxon>
        <taxon>Campylobacterota</taxon>
        <taxon>Epsilonproteobacteria</taxon>
        <taxon>Campylobacterales</taxon>
        <taxon>Campylobacteraceae</taxon>
        <taxon>Campylobacter</taxon>
    </lineage>
</organism>
<accession>M3JD86</accession>
<evidence type="ECO:0000256" key="2">
    <source>
        <dbReference type="ARBA" id="ARBA00022603"/>
    </source>
</evidence>
<comment type="caution">
    <text evidence="6">The sequence shown here is derived from an EMBL/GenBank/DDBJ whole genome shotgun (WGS) entry which is preliminary data.</text>
</comment>
<dbReference type="PANTHER" id="PTHR13370">
    <property type="entry name" value="RNA METHYLASE-RELATED"/>
    <property type="match status" value="1"/>
</dbReference>
<protein>
    <recommendedName>
        <fullName evidence="4">Methyltransferase</fullName>
        <ecNumber evidence="4">2.1.1.-</ecNumber>
    </recommendedName>
</protein>
<dbReference type="PATRIC" id="fig|1073353.3.peg.416"/>
<reference evidence="6 7" key="1">
    <citation type="submission" date="2013-02" db="EMBL/GenBank/DDBJ databases">
        <title>Co-occurrence of anaerobic bacteria in colorectal carcinomas.</title>
        <authorList>
            <person name="Holt R.A."/>
            <person name="Warren R.L."/>
            <person name="Allen-Vercoe E."/>
            <person name="Pleasance S."/>
            <person name="Freeman D.J."/>
            <person name="Watson P."/>
            <person name="Moore R."/>
            <person name="Cochrane K."/>
        </authorList>
    </citation>
    <scope>NUCLEOTIDE SEQUENCE [LARGE SCALE GENOMIC DNA]</scope>
    <source>
        <strain evidence="6 7">CC57C</strain>
    </source>
</reference>
<dbReference type="GO" id="GO:0008170">
    <property type="term" value="F:N-methyltransferase activity"/>
    <property type="evidence" value="ECO:0007669"/>
    <property type="project" value="InterPro"/>
</dbReference>
<comment type="similarity">
    <text evidence="1 4">Belongs to the N(4)/N(6)-methyltransferase family.</text>
</comment>
<dbReference type="AlphaFoldDB" id="M3JD86"/>
<evidence type="ECO:0000313" key="7">
    <source>
        <dbReference type="Proteomes" id="UP000011782"/>
    </source>
</evidence>
<proteinExistence type="inferred from homology"/>
<dbReference type="InterPro" id="IPR001091">
    <property type="entry name" value="RM_Methyltransferase"/>
</dbReference>
<dbReference type="EMBL" id="AOTD01000045">
    <property type="protein sequence ID" value="EMG31303.1"/>
    <property type="molecule type" value="Genomic_DNA"/>
</dbReference>
<evidence type="ECO:0000256" key="3">
    <source>
        <dbReference type="ARBA" id="ARBA00022679"/>
    </source>
</evidence>
<dbReference type="PANTHER" id="PTHR13370:SF3">
    <property type="entry name" value="TRNA (GUANINE(10)-N2)-METHYLTRANSFERASE HOMOLOG"/>
    <property type="match status" value="1"/>
</dbReference>
<keyword evidence="3" id="KW-0808">Transferase</keyword>
<dbReference type="OrthoDB" id="9800801at2"/>
<dbReference type="InterPro" id="IPR029063">
    <property type="entry name" value="SAM-dependent_MTases_sf"/>
</dbReference>
<dbReference type="InterPro" id="IPR002941">
    <property type="entry name" value="DNA_methylase_N4/N6"/>
</dbReference>
<dbReference type="SUPFAM" id="SSF53335">
    <property type="entry name" value="S-adenosyl-L-methionine-dependent methyltransferases"/>
    <property type="match status" value="1"/>
</dbReference>
<keyword evidence="2 6" id="KW-0489">Methyltransferase</keyword>